<dbReference type="PRINTS" id="PR00039">
    <property type="entry name" value="HTHLYSR"/>
</dbReference>
<evidence type="ECO:0000313" key="6">
    <source>
        <dbReference type="EMBL" id="UVI28982.1"/>
    </source>
</evidence>
<sequence>MLNLEWYRIFLHTAKAGNLTKAAQELYITQPSVSYAIKQLEGQLGLKLFHRLSKGVELTAEGQALLGYVERSLTLLDAGEQRMDALKRLAAGELRIGASDSLMKHLLLGQLDEYRTLYPNVRIRLSHGKTPDLIERLKDGLTDCIIVPMPVDDPMLEIQPLSAIQDTFVVGDAYRSLSDKPLTGVEIASTPLLLLSQGSGTRRFLERWLAGQGVAVEADIELGSVDLLVEFARRGFGAAFVIRSFVASELEAGELFELRTAEPIPPRTIGIAVRRGMPLPLASSRFIDMLSPKQLMS</sequence>
<dbReference type="RefSeq" id="WP_258385069.1">
    <property type="nucleotide sequence ID" value="NZ_CP091430.1"/>
</dbReference>
<feature type="domain" description="HTH lysR-type" evidence="5">
    <location>
        <begin position="2"/>
        <end position="59"/>
    </location>
</feature>
<proteinExistence type="inferred from homology"/>
<dbReference type="SUPFAM" id="SSF46785">
    <property type="entry name" value="Winged helix' DNA-binding domain"/>
    <property type="match status" value="1"/>
</dbReference>
<comment type="similarity">
    <text evidence="1">Belongs to the LysR transcriptional regulatory family.</text>
</comment>
<evidence type="ECO:0000256" key="4">
    <source>
        <dbReference type="ARBA" id="ARBA00023163"/>
    </source>
</evidence>
<dbReference type="InterPro" id="IPR036390">
    <property type="entry name" value="WH_DNA-bd_sf"/>
</dbReference>
<evidence type="ECO:0000256" key="2">
    <source>
        <dbReference type="ARBA" id="ARBA00023015"/>
    </source>
</evidence>
<accession>A0ABY5S504</accession>
<evidence type="ECO:0000256" key="3">
    <source>
        <dbReference type="ARBA" id="ARBA00023125"/>
    </source>
</evidence>
<keyword evidence="7" id="KW-1185">Reference proteome</keyword>
<dbReference type="PANTHER" id="PTHR30126:SF64">
    <property type="entry name" value="HTH-TYPE TRANSCRIPTIONAL REGULATOR CITR"/>
    <property type="match status" value="1"/>
</dbReference>
<dbReference type="CDD" id="cd05466">
    <property type="entry name" value="PBP2_LTTR_substrate"/>
    <property type="match status" value="1"/>
</dbReference>
<organism evidence="6 7">
    <name type="scientific">Paenibacillus spongiae</name>
    <dbReference type="NCBI Taxonomy" id="2909671"/>
    <lineage>
        <taxon>Bacteria</taxon>
        <taxon>Bacillati</taxon>
        <taxon>Bacillota</taxon>
        <taxon>Bacilli</taxon>
        <taxon>Bacillales</taxon>
        <taxon>Paenibacillaceae</taxon>
        <taxon>Paenibacillus</taxon>
    </lineage>
</organism>
<name>A0ABY5S504_9BACL</name>
<dbReference type="EMBL" id="CP091430">
    <property type="protein sequence ID" value="UVI28982.1"/>
    <property type="molecule type" value="Genomic_DNA"/>
</dbReference>
<dbReference type="Gene3D" id="1.10.10.10">
    <property type="entry name" value="Winged helix-like DNA-binding domain superfamily/Winged helix DNA-binding domain"/>
    <property type="match status" value="1"/>
</dbReference>
<dbReference type="SUPFAM" id="SSF53850">
    <property type="entry name" value="Periplasmic binding protein-like II"/>
    <property type="match status" value="1"/>
</dbReference>
<dbReference type="InterPro" id="IPR036388">
    <property type="entry name" value="WH-like_DNA-bd_sf"/>
</dbReference>
<evidence type="ECO:0000259" key="5">
    <source>
        <dbReference type="PROSITE" id="PS50931"/>
    </source>
</evidence>
<protein>
    <submittedName>
        <fullName evidence="6">LysR family transcriptional regulator</fullName>
    </submittedName>
</protein>
<dbReference type="Pfam" id="PF00126">
    <property type="entry name" value="HTH_1"/>
    <property type="match status" value="1"/>
</dbReference>
<keyword evidence="4" id="KW-0804">Transcription</keyword>
<keyword evidence="3" id="KW-0238">DNA-binding</keyword>
<dbReference type="InterPro" id="IPR000847">
    <property type="entry name" value="LysR_HTH_N"/>
</dbReference>
<reference evidence="6" key="1">
    <citation type="submission" date="2022-01" db="EMBL/GenBank/DDBJ databases">
        <title>Paenibacillus spongiae sp. nov., isolated from marine sponge.</title>
        <authorList>
            <person name="Li Z."/>
            <person name="Zhang M."/>
        </authorList>
    </citation>
    <scope>NUCLEOTIDE SEQUENCE</scope>
    <source>
        <strain evidence="6">PHS-Z3</strain>
    </source>
</reference>
<dbReference type="Gene3D" id="3.40.190.10">
    <property type="entry name" value="Periplasmic binding protein-like II"/>
    <property type="match status" value="2"/>
</dbReference>
<dbReference type="PROSITE" id="PS50931">
    <property type="entry name" value="HTH_LYSR"/>
    <property type="match status" value="1"/>
</dbReference>
<dbReference type="InterPro" id="IPR005119">
    <property type="entry name" value="LysR_subst-bd"/>
</dbReference>
<evidence type="ECO:0000256" key="1">
    <source>
        <dbReference type="ARBA" id="ARBA00009437"/>
    </source>
</evidence>
<dbReference type="Pfam" id="PF03466">
    <property type="entry name" value="LysR_substrate"/>
    <property type="match status" value="1"/>
</dbReference>
<evidence type="ECO:0000313" key="7">
    <source>
        <dbReference type="Proteomes" id="UP001057877"/>
    </source>
</evidence>
<gene>
    <name evidence="6" type="ORF">L1F29_26610</name>
</gene>
<dbReference type="Proteomes" id="UP001057877">
    <property type="component" value="Chromosome"/>
</dbReference>
<keyword evidence="2" id="KW-0805">Transcription regulation</keyword>
<dbReference type="PANTHER" id="PTHR30126">
    <property type="entry name" value="HTH-TYPE TRANSCRIPTIONAL REGULATOR"/>
    <property type="match status" value="1"/>
</dbReference>